<evidence type="ECO:0000313" key="3">
    <source>
        <dbReference type="Proteomes" id="UP001500359"/>
    </source>
</evidence>
<comment type="caution">
    <text evidence="2">The sequence shown here is derived from an EMBL/GenBank/DDBJ whole genome shotgun (WGS) entry which is preliminary data.</text>
</comment>
<dbReference type="EMBL" id="BAAAFD010000008">
    <property type="protein sequence ID" value="GAA0858157.1"/>
    <property type="molecule type" value="Genomic_DNA"/>
</dbReference>
<evidence type="ECO:0000313" key="2">
    <source>
        <dbReference type="EMBL" id="GAA0858157.1"/>
    </source>
</evidence>
<gene>
    <name evidence="2" type="ORF">GCM10009114_26690</name>
</gene>
<feature type="region of interest" description="Disordered" evidence="1">
    <location>
        <begin position="116"/>
        <end position="184"/>
    </location>
</feature>
<keyword evidence="3" id="KW-1185">Reference proteome</keyword>
<name>A0ABN1LN76_9ALTE</name>
<organism evidence="2 3">
    <name type="scientific">Aliiglaciecola litoralis</name>
    <dbReference type="NCBI Taxonomy" id="582857"/>
    <lineage>
        <taxon>Bacteria</taxon>
        <taxon>Pseudomonadati</taxon>
        <taxon>Pseudomonadota</taxon>
        <taxon>Gammaproteobacteria</taxon>
        <taxon>Alteromonadales</taxon>
        <taxon>Alteromonadaceae</taxon>
        <taxon>Aliiglaciecola</taxon>
    </lineage>
</organism>
<accession>A0ABN1LN76</accession>
<protein>
    <recommendedName>
        <fullName evidence="4">Poly(Hydroxyalkanoate) granule-associated protein</fullName>
    </recommendedName>
</protein>
<proteinExistence type="predicted"/>
<sequence>MKAAKTVEQASRKSWLASVGVCGESVEKSTDALDKFYVDSNALIQDLITRGESVEAQLKAKLNINLKGKAMFEDKIAMLKAKFGLQSDSRDIQLEKLSTKVDNLIEVVAKLAQQKAAEKSTVKPATKTTTAKAPAKSAAKTASASTAKSTAKTPATTKKAATAKAPATPRTRKTAAKKPAANKD</sequence>
<dbReference type="Proteomes" id="UP001500359">
    <property type="component" value="Unassembled WGS sequence"/>
</dbReference>
<feature type="compositionally biased region" description="Low complexity" evidence="1">
    <location>
        <begin position="123"/>
        <end position="169"/>
    </location>
</feature>
<reference evidence="2 3" key="1">
    <citation type="journal article" date="2019" name="Int. J. Syst. Evol. Microbiol.">
        <title>The Global Catalogue of Microorganisms (GCM) 10K type strain sequencing project: providing services to taxonomists for standard genome sequencing and annotation.</title>
        <authorList>
            <consortium name="The Broad Institute Genomics Platform"/>
            <consortium name="The Broad Institute Genome Sequencing Center for Infectious Disease"/>
            <person name="Wu L."/>
            <person name="Ma J."/>
        </authorList>
    </citation>
    <scope>NUCLEOTIDE SEQUENCE [LARGE SCALE GENOMIC DNA]</scope>
    <source>
        <strain evidence="2 3">JCM 15896</strain>
    </source>
</reference>
<dbReference type="RefSeq" id="WP_343860771.1">
    <property type="nucleotide sequence ID" value="NZ_BAAAFD010000008.1"/>
</dbReference>
<evidence type="ECO:0000256" key="1">
    <source>
        <dbReference type="SAM" id="MobiDB-lite"/>
    </source>
</evidence>
<evidence type="ECO:0008006" key="4">
    <source>
        <dbReference type="Google" id="ProtNLM"/>
    </source>
</evidence>